<organism evidence="3 4">
    <name type="scientific">Halteria grandinella</name>
    <dbReference type="NCBI Taxonomy" id="5974"/>
    <lineage>
        <taxon>Eukaryota</taxon>
        <taxon>Sar</taxon>
        <taxon>Alveolata</taxon>
        <taxon>Ciliophora</taxon>
        <taxon>Intramacronucleata</taxon>
        <taxon>Spirotrichea</taxon>
        <taxon>Stichotrichia</taxon>
        <taxon>Sporadotrichida</taxon>
        <taxon>Halteriidae</taxon>
        <taxon>Halteria</taxon>
    </lineage>
</organism>
<feature type="transmembrane region" description="Helical" evidence="1">
    <location>
        <begin position="652"/>
        <end position="677"/>
    </location>
</feature>
<dbReference type="Proteomes" id="UP000785679">
    <property type="component" value="Unassembled WGS sequence"/>
</dbReference>
<keyword evidence="1" id="KW-0812">Transmembrane</keyword>
<evidence type="ECO:0000313" key="4">
    <source>
        <dbReference type="Proteomes" id="UP000785679"/>
    </source>
</evidence>
<dbReference type="Pfam" id="PF09773">
    <property type="entry name" value="Meckelin"/>
    <property type="match status" value="1"/>
</dbReference>
<dbReference type="AlphaFoldDB" id="A0A8J8P7U9"/>
<feature type="transmembrane region" description="Helical" evidence="1">
    <location>
        <begin position="606"/>
        <end position="632"/>
    </location>
</feature>
<feature type="transmembrane region" description="Helical" evidence="1">
    <location>
        <begin position="566"/>
        <end position="585"/>
    </location>
</feature>
<feature type="signal peptide" evidence="2">
    <location>
        <begin position="1"/>
        <end position="16"/>
    </location>
</feature>
<protein>
    <recommendedName>
        <fullName evidence="5">Meckelin</fullName>
    </recommendedName>
</protein>
<sequence>MAAALLLLLLPPSTLAQSYLTPANSATLCKATEYFDSTELACLPCPGLLTPSSDKSRCDCPKGYITDQSSRDKFTPTCTECTQSTVPSQNKTVCLKCVAPAVYDSNQRDCVCNSESRLVESVHVTQQTVTTTNPDTGEQVQTIQNIQEGVKTCEACTRGAFQGPTTRPVYTCQTCPNEGEFYVNVVNSQGVYPCQCLTTDWTSTYGKCMLRTDITNALTSQYQVEIARTVNYDFVEINNGGSIGQVSVQSSDTFNYLYNDAAVGCKEYGNPQKCQVLANLCTLQLYSEKSAACLLFQDIVQNLPGNTTINPFYQDNGWRAGFPWLYYQRAAGEVLAQSNKVKMRVSFGYENAKIGIYNRLSFKVAQFDLEGGFLGFAELKDQLTICQTSSEELENMKKFGSSIDKSCTFDLSRLTSSNAFDHPSTQNIFYELYLVDYNGDLIDVPVLVKNMQDKVGNRPNLDDSTDGNGWRLVRRFFVFDTKSGVEGGTDKYVKGEVSTVIRYAKSITLRVKIDPDNEEMIYTPLLIINYRERSKTGIQTNPLAQVTYSTEYLQDNTKLISTLKGLLVGALILLGVLVVGQLIVWSFLPQLSDDVQARCQYTIVKFFITTIHTFSSLFFWFLVILSGYWFVFFKMQERVYLLLPEVDHGSSIYYSFDVLFGLVIVTKLISVLFKIYFDQCSFDIFLIDWEKPKKRRGYKNDIQEGVNAWRSLLLLNEFNELQTYKIISVEFNLIAYAFFMEGLGWRYISTFNPEYETKPGGSKENYVVCFFVTAIVMYVIGICQHVIRYLIKIWKPLPFEEFTDLCAICNISVLMFDNEFKGYYIHGRSPYGQAEVSSSDLIKSLEYESTGQAQQRGLTPDDPNLQTFEIFMPQNMLGYYKDQREGCSCRIPH</sequence>
<evidence type="ECO:0008006" key="5">
    <source>
        <dbReference type="Google" id="ProtNLM"/>
    </source>
</evidence>
<keyword evidence="2" id="KW-0732">Signal</keyword>
<dbReference type="PANTHER" id="PTHR21274">
    <property type="entry name" value="MECKELIN"/>
    <property type="match status" value="1"/>
</dbReference>
<dbReference type="EMBL" id="RRYP01000385">
    <property type="protein sequence ID" value="TNV87524.1"/>
    <property type="molecule type" value="Genomic_DNA"/>
</dbReference>
<dbReference type="PANTHER" id="PTHR21274:SF0">
    <property type="entry name" value="MECKELIN"/>
    <property type="match status" value="1"/>
</dbReference>
<name>A0A8J8P7U9_HALGN</name>
<feature type="chain" id="PRO_5035228204" description="Meckelin" evidence="2">
    <location>
        <begin position="17"/>
        <end position="893"/>
    </location>
</feature>
<dbReference type="OrthoDB" id="419138at2759"/>
<dbReference type="GO" id="GO:0036038">
    <property type="term" value="C:MKS complex"/>
    <property type="evidence" value="ECO:0007669"/>
    <property type="project" value="InterPro"/>
</dbReference>
<feature type="transmembrane region" description="Helical" evidence="1">
    <location>
        <begin position="765"/>
        <end position="787"/>
    </location>
</feature>
<keyword evidence="1" id="KW-1133">Transmembrane helix</keyword>
<keyword evidence="4" id="KW-1185">Reference proteome</keyword>
<evidence type="ECO:0000313" key="3">
    <source>
        <dbReference type="EMBL" id="TNV87524.1"/>
    </source>
</evidence>
<comment type="caution">
    <text evidence="3">The sequence shown here is derived from an EMBL/GenBank/DDBJ whole genome shotgun (WGS) entry which is preliminary data.</text>
</comment>
<reference evidence="3" key="1">
    <citation type="submission" date="2019-06" db="EMBL/GenBank/DDBJ databases">
        <authorList>
            <person name="Zheng W."/>
        </authorList>
    </citation>
    <scope>NUCLEOTIDE SEQUENCE</scope>
    <source>
        <strain evidence="3">QDHG01</strain>
    </source>
</reference>
<accession>A0A8J8P7U9</accession>
<keyword evidence="1" id="KW-0472">Membrane</keyword>
<evidence type="ECO:0000256" key="2">
    <source>
        <dbReference type="SAM" id="SignalP"/>
    </source>
</evidence>
<dbReference type="GO" id="GO:0060271">
    <property type="term" value="P:cilium assembly"/>
    <property type="evidence" value="ECO:0007669"/>
    <property type="project" value="InterPro"/>
</dbReference>
<proteinExistence type="predicted"/>
<evidence type="ECO:0000256" key="1">
    <source>
        <dbReference type="SAM" id="Phobius"/>
    </source>
</evidence>
<dbReference type="InterPro" id="IPR019170">
    <property type="entry name" value="Meckelin"/>
</dbReference>
<gene>
    <name evidence="3" type="ORF">FGO68_gene14223</name>
</gene>